<accession>A0ABU3GUU2</accession>
<dbReference type="Proteomes" id="UP001258315">
    <property type="component" value="Unassembled WGS sequence"/>
</dbReference>
<reference evidence="3" key="1">
    <citation type="submission" date="2023-07" db="EMBL/GenBank/DDBJ databases">
        <title>Functional and genomic diversity of the sorghum phyllosphere microbiome.</title>
        <authorList>
            <person name="Shade A."/>
        </authorList>
    </citation>
    <scope>NUCLEOTIDE SEQUENCE [LARGE SCALE GENOMIC DNA]</scope>
    <source>
        <strain evidence="3">SORGH_AS_0422</strain>
    </source>
</reference>
<evidence type="ECO:0000313" key="2">
    <source>
        <dbReference type="EMBL" id="MDT3403549.1"/>
    </source>
</evidence>
<comment type="caution">
    <text evidence="2">The sequence shown here is derived from an EMBL/GenBank/DDBJ whole genome shotgun (WGS) entry which is preliminary data.</text>
</comment>
<evidence type="ECO:0000313" key="3">
    <source>
        <dbReference type="Proteomes" id="UP001258315"/>
    </source>
</evidence>
<keyword evidence="1" id="KW-0732">Signal</keyword>
<dbReference type="RefSeq" id="WP_311950624.1">
    <property type="nucleotide sequence ID" value="NZ_JAVLVU010000001.1"/>
</dbReference>
<feature type="signal peptide" evidence="1">
    <location>
        <begin position="1"/>
        <end position="18"/>
    </location>
</feature>
<protein>
    <submittedName>
        <fullName evidence="2">Transcriptional antiterminator Rof (Rho-off)</fullName>
    </submittedName>
</protein>
<organism evidence="2 3">
    <name type="scientific">Mucilaginibacter terrae</name>
    <dbReference type="NCBI Taxonomy" id="1955052"/>
    <lineage>
        <taxon>Bacteria</taxon>
        <taxon>Pseudomonadati</taxon>
        <taxon>Bacteroidota</taxon>
        <taxon>Sphingobacteriia</taxon>
        <taxon>Sphingobacteriales</taxon>
        <taxon>Sphingobacteriaceae</taxon>
        <taxon>Mucilaginibacter</taxon>
    </lineage>
</organism>
<name>A0ABU3GUU2_9SPHI</name>
<proteinExistence type="predicted"/>
<gene>
    <name evidence="2" type="ORF">QE417_002621</name>
</gene>
<feature type="chain" id="PRO_5046550731" evidence="1">
    <location>
        <begin position="19"/>
        <end position="163"/>
    </location>
</feature>
<keyword evidence="3" id="KW-1185">Reference proteome</keyword>
<evidence type="ECO:0000256" key="1">
    <source>
        <dbReference type="SAM" id="SignalP"/>
    </source>
</evidence>
<dbReference type="EMBL" id="JAVLVU010000001">
    <property type="protein sequence ID" value="MDT3403549.1"/>
    <property type="molecule type" value="Genomic_DNA"/>
</dbReference>
<sequence>MKTLLLSISLLAATTCFAQKDYCKDIKKETDEFRQSVKYESPSLGEKINVQFYRTISKGFTFNKVIVNCKSSSSDYRAKELFLKLEDGTILSDQANTVVDCSYISGGYYLFVAVMELDSDDIEKLTKQKIVKVRLAHEERDLTEKQQVKLQAYVPCVFAETNK</sequence>